<gene>
    <name evidence="2" type="ORF">CR165_09010</name>
</gene>
<dbReference type="AlphaFoldDB" id="A0A2U1V5V1"/>
<evidence type="ECO:0008006" key="4">
    <source>
        <dbReference type="Google" id="ProtNLM"/>
    </source>
</evidence>
<dbReference type="Gene3D" id="3.30.70.2970">
    <property type="entry name" value="Protein of unknown function (DUF541), domain 2"/>
    <property type="match status" value="1"/>
</dbReference>
<evidence type="ECO:0000256" key="1">
    <source>
        <dbReference type="SAM" id="MobiDB-lite"/>
    </source>
</evidence>
<dbReference type="PANTHER" id="PTHR34387">
    <property type="entry name" value="SLR1258 PROTEIN"/>
    <property type="match status" value="1"/>
</dbReference>
<name>A0A2U1V5V1_9PROT</name>
<dbReference type="Pfam" id="PF04402">
    <property type="entry name" value="SIMPL"/>
    <property type="match status" value="1"/>
</dbReference>
<dbReference type="Proteomes" id="UP000245048">
    <property type="component" value="Unassembled WGS sequence"/>
</dbReference>
<protein>
    <recommendedName>
        <fullName evidence="4">SIMPL domain-containing protein</fullName>
    </recommendedName>
</protein>
<reference evidence="3" key="1">
    <citation type="submission" date="2017-10" db="EMBL/GenBank/DDBJ databases">
        <authorList>
            <person name="Toshchakov S.V."/>
            <person name="Goeva M.A."/>
        </authorList>
    </citation>
    <scope>NUCLEOTIDE SEQUENCE [LARGE SCALE GENOMIC DNA]</scope>
    <source>
        <strain evidence="3">JR1/69-1-13</strain>
    </source>
</reference>
<dbReference type="EMBL" id="PDOA01000004">
    <property type="protein sequence ID" value="PWC29297.1"/>
    <property type="molecule type" value="Genomic_DNA"/>
</dbReference>
<dbReference type="PANTHER" id="PTHR34387:SF1">
    <property type="entry name" value="PERIPLASMIC IMMUNOGENIC PROTEIN"/>
    <property type="match status" value="1"/>
</dbReference>
<accession>A0A2U1V5V1</accession>
<evidence type="ECO:0000313" key="3">
    <source>
        <dbReference type="Proteomes" id="UP000245048"/>
    </source>
</evidence>
<dbReference type="InterPro" id="IPR007497">
    <property type="entry name" value="SIMPL/DUF541"/>
</dbReference>
<evidence type="ECO:0000313" key="2">
    <source>
        <dbReference type="EMBL" id="PWC29297.1"/>
    </source>
</evidence>
<proteinExistence type="predicted"/>
<dbReference type="InterPro" id="IPR052022">
    <property type="entry name" value="26kDa_periplasmic_antigen"/>
</dbReference>
<organism evidence="2 3">
    <name type="scientific">Teichococcus aestuarii</name>
    <dbReference type="NCBI Taxonomy" id="568898"/>
    <lineage>
        <taxon>Bacteria</taxon>
        <taxon>Pseudomonadati</taxon>
        <taxon>Pseudomonadota</taxon>
        <taxon>Alphaproteobacteria</taxon>
        <taxon>Acetobacterales</taxon>
        <taxon>Roseomonadaceae</taxon>
        <taxon>Roseomonas</taxon>
    </lineage>
</organism>
<sequence length="280" mass="29342">MRMAAPPAHLCAPRASAPRPARRYPRRTDVKELRMTRFPGLPATALAAAALAIAGLGGAAPLAAQPAENPANASSTATLPETVLSLSETAEVLRAPDELRASLRAEARGANAAAVQAQVNRVMEQALAAAQGVSGVRASTGGYWTNRVEEGRSWTASQTLNLRAAEPAALLELVGRLQGQGLAMGELSWRLSREAETAARQEAGKLAIEALRQRAEAVAAQLGLRVAGIRHLRLDAPEVPMPRMMAMSTAARRESAPPPVTAPEEVAVASTAAAEILLRR</sequence>
<dbReference type="Gene3D" id="3.30.110.170">
    <property type="entry name" value="Protein of unknown function (DUF541), domain 1"/>
    <property type="match status" value="1"/>
</dbReference>
<comment type="caution">
    <text evidence="2">The sequence shown here is derived from an EMBL/GenBank/DDBJ whole genome shotgun (WGS) entry which is preliminary data.</text>
</comment>
<keyword evidence="3" id="KW-1185">Reference proteome</keyword>
<feature type="region of interest" description="Disordered" evidence="1">
    <location>
        <begin position="1"/>
        <end position="27"/>
    </location>
</feature>
<dbReference type="GO" id="GO:0006974">
    <property type="term" value="P:DNA damage response"/>
    <property type="evidence" value="ECO:0007669"/>
    <property type="project" value="TreeGrafter"/>
</dbReference>